<gene>
    <name evidence="2" type="ORF">E4099_22145</name>
</gene>
<keyword evidence="3" id="KW-1185">Reference proteome</keyword>
<evidence type="ECO:0000313" key="3">
    <source>
        <dbReference type="Proteomes" id="UP000297948"/>
    </source>
</evidence>
<reference evidence="2 3" key="1">
    <citation type="submission" date="2019-03" db="EMBL/GenBank/DDBJ databases">
        <authorList>
            <person name="Gonzalez-Pimentel J.L."/>
        </authorList>
    </citation>
    <scope>NUCLEOTIDE SEQUENCE [LARGE SCALE GENOMIC DNA]</scope>
    <source>
        <strain evidence="2 3">JCM 31289</strain>
    </source>
</reference>
<feature type="non-terminal residue" evidence="2">
    <location>
        <position position="54"/>
    </location>
</feature>
<feature type="region of interest" description="Disordered" evidence="1">
    <location>
        <begin position="1"/>
        <end position="54"/>
    </location>
</feature>
<dbReference type="Proteomes" id="UP000297948">
    <property type="component" value="Unassembled WGS sequence"/>
</dbReference>
<comment type="caution">
    <text evidence="2">The sequence shown here is derived from an EMBL/GenBank/DDBJ whole genome shotgun (WGS) entry which is preliminary data.</text>
</comment>
<evidence type="ECO:0000313" key="2">
    <source>
        <dbReference type="EMBL" id="TGA99718.1"/>
    </source>
</evidence>
<dbReference type="EMBL" id="SRID01000244">
    <property type="protein sequence ID" value="TGA99718.1"/>
    <property type="molecule type" value="Genomic_DNA"/>
</dbReference>
<protein>
    <submittedName>
        <fullName evidence="2">DUF349 domain-containing protein</fullName>
    </submittedName>
</protein>
<accession>A0A4Z0GTY4</accession>
<sequence>MRGSGHRGAGPRRGGGRVAGRRPRGGAGPVRPGLRRAPGGRGQGATRLVPHPDP</sequence>
<dbReference type="AlphaFoldDB" id="A0A4Z0GTY4"/>
<name>A0A4Z0GTY4_9ACTN</name>
<proteinExistence type="predicted"/>
<organism evidence="2 3">
    <name type="scientific">Streptomyces palmae</name>
    <dbReference type="NCBI Taxonomy" id="1701085"/>
    <lineage>
        <taxon>Bacteria</taxon>
        <taxon>Bacillati</taxon>
        <taxon>Actinomycetota</taxon>
        <taxon>Actinomycetes</taxon>
        <taxon>Kitasatosporales</taxon>
        <taxon>Streptomycetaceae</taxon>
        <taxon>Streptomyces</taxon>
    </lineage>
</organism>
<evidence type="ECO:0000256" key="1">
    <source>
        <dbReference type="SAM" id="MobiDB-lite"/>
    </source>
</evidence>
<feature type="compositionally biased region" description="Gly residues" evidence="1">
    <location>
        <begin position="1"/>
        <end position="18"/>
    </location>
</feature>